<evidence type="ECO:0000313" key="2">
    <source>
        <dbReference type="EMBL" id="RMX43509.1"/>
    </source>
</evidence>
<evidence type="ECO:0000256" key="1">
    <source>
        <dbReference type="SAM" id="Phobius"/>
    </source>
</evidence>
<keyword evidence="1" id="KW-1133">Transmembrane helix</keyword>
<feature type="transmembrane region" description="Helical" evidence="1">
    <location>
        <begin position="49"/>
        <end position="69"/>
    </location>
</feature>
<reference evidence="2 3" key="1">
    <citation type="journal article" date="2018" name="Sci. Rep.">
        <title>Comparative analysis of the Pocillopora damicornis genome highlights role of immune system in coral evolution.</title>
        <authorList>
            <person name="Cunning R."/>
            <person name="Bay R.A."/>
            <person name="Gillette P."/>
            <person name="Baker A.C."/>
            <person name="Traylor-Knowles N."/>
        </authorList>
    </citation>
    <scope>NUCLEOTIDE SEQUENCE [LARGE SCALE GENOMIC DNA]</scope>
    <source>
        <strain evidence="2">RSMAS</strain>
        <tissue evidence="2">Whole animal</tissue>
    </source>
</reference>
<sequence length="153" mass="17643">KLLTWKLEKNVPFSSDILLRLLESLACLPAQATLWWTGVFLADRDDKRVAAYLMICGFAVTFLEITFILDKCACCGEGSCGQALWKYVLAVDNWKKSLIYTSLSVMCYLHPKEFWQAVIVGVLLDFTALLYLIRTFRTKNALEPYRYKQLEVR</sequence>
<dbReference type="Pfam" id="PF16054">
    <property type="entry name" value="TMEM72"/>
    <property type="match status" value="1"/>
</dbReference>
<gene>
    <name evidence="2" type="ORF">pdam_00001970</name>
</gene>
<evidence type="ECO:0008006" key="4">
    <source>
        <dbReference type="Google" id="ProtNLM"/>
    </source>
</evidence>
<name>A0A3M6TQ90_POCDA</name>
<feature type="non-terminal residue" evidence="2">
    <location>
        <position position="1"/>
    </location>
</feature>
<dbReference type="PANTHER" id="PTHR28474:SF1">
    <property type="entry name" value="TRANSMEMBRANE PROTEIN 72"/>
    <property type="match status" value="1"/>
</dbReference>
<keyword evidence="1" id="KW-0472">Membrane</keyword>
<proteinExistence type="predicted"/>
<organism evidence="2 3">
    <name type="scientific">Pocillopora damicornis</name>
    <name type="common">Cauliflower coral</name>
    <name type="synonym">Millepora damicornis</name>
    <dbReference type="NCBI Taxonomy" id="46731"/>
    <lineage>
        <taxon>Eukaryota</taxon>
        <taxon>Metazoa</taxon>
        <taxon>Cnidaria</taxon>
        <taxon>Anthozoa</taxon>
        <taxon>Hexacorallia</taxon>
        <taxon>Scleractinia</taxon>
        <taxon>Astrocoeniina</taxon>
        <taxon>Pocilloporidae</taxon>
        <taxon>Pocillopora</taxon>
    </lineage>
</organism>
<dbReference type="AlphaFoldDB" id="A0A3M6TQ90"/>
<dbReference type="EMBL" id="RCHS01003197">
    <property type="protein sequence ID" value="RMX43509.1"/>
    <property type="molecule type" value="Genomic_DNA"/>
</dbReference>
<evidence type="ECO:0000313" key="3">
    <source>
        <dbReference type="Proteomes" id="UP000275408"/>
    </source>
</evidence>
<accession>A0A3M6TQ90</accession>
<protein>
    <recommendedName>
        <fullName evidence="4">Transmembrane protein 72</fullName>
    </recommendedName>
</protein>
<dbReference type="InterPro" id="IPR032055">
    <property type="entry name" value="TMEM72"/>
</dbReference>
<dbReference type="OrthoDB" id="5946061at2759"/>
<feature type="transmembrane region" description="Helical" evidence="1">
    <location>
        <begin position="20"/>
        <end position="42"/>
    </location>
</feature>
<feature type="transmembrane region" description="Helical" evidence="1">
    <location>
        <begin position="114"/>
        <end position="133"/>
    </location>
</feature>
<dbReference type="PANTHER" id="PTHR28474">
    <property type="entry name" value="TRANSMEMBRANE PROTEIN 72"/>
    <property type="match status" value="1"/>
</dbReference>
<dbReference type="Proteomes" id="UP000275408">
    <property type="component" value="Unassembled WGS sequence"/>
</dbReference>
<keyword evidence="1" id="KW-0812">Transmembrane</keyword>
<keyword evidence="3" id="KW-1185">Reference proteome</keyword>
<comment type="caution">
    <text evidence="2">The sequence shown here is derived from an EMBL/GenBank/DDBJ whole genome shotgun (WGS) entry which is preliminary data.</text>
</comment>